<gene>
    <name evidence="1" type="ORF">KP78_12660</name>
</gene>
<dbReference type="EMBL" id="JXRP01000009">
    <property type="protein sequence ID" value="KIL49798.1"/>
    <property type="molecule type" value="Genomic_DNA"/>
</dbReference>
<dbReference type="RefSeq" id="WP_157841450.1">
    <property type="nucleotide sequence ID" value="NZ_JXRP01000009.1"/>
</dbReference>
<evidence type="ECO:0000313" key="2">
    <source>
        <dbReference type="Proteomes" id="UP000031938"/>
    </source>
</evidence>
<dbReference type="STRING" id="889306.KP78_12660"/>
<proteinExistence type="predicted"/>
<name>A0A0C2W0U9_9BACL</name>
<accession>A0A0C2W0U9</accession>
<dbReference type="AlphaFoldDB" id="A0A0C2W0U9"/>
<dbReference type="PATRIC" id="fig|889306.3.peg.1276"/>
<sequence length="52" mass="6268">MNEMLKKYMLLKGEFEDILHRDLEQKEQEFLQWLASRITEDTNHDHSTKCSG</sequence>
<keyword evidence="2" id="KW-1185">Reference proteome</keyword>
<evidence type="ECO:0000313" key="1">
    <source>
        <dbReference type="EMBL" id="KIL49798.1"/>
    </source>
</evidence>
<dbReference type="Proteomes" id="UP000031938">
    <property type="component" value="Unassembled WGS sequence"/>
</dbReference>
<organism evidence="1 2">
    <name type="scientific">Jeotgalibacillus soli</name>
    <dbReference type="NCBI Taxonomy" id="889306"/>
    <lineage>
        <taxon>Bacteria</taxon>
        <taxon>Bacillati</taxon>
        <taxon>Bacillota</taxon>
        <taxon>Bacilli</taxon>
        <taxon>Bacillales</taxon>
        <taxon>Caryophanaceae</taxon>
        <taxon>Jeotgalibacillus</taxon>
    </lineage>
</organism>
<reference evidence="1 2" key="1">
    <citation type="submission" date="2015-01" db="EMBL/GenBank/DDBJ databases">
        <title>Genome sequencing of Jeotgalibacillus soli.</title>
        <authorList>
            <person name="Goh K.M."/>
            <person name="Chan K.-G."/>
            <person name="Yaakop A.S."/>
            <person name="Ee R."/>
            <person name="Gan H.M."/>
            <person name="Chan C.S."/>
        </authorList>
    </citation>
    <scope>NUCLEOTIDE SEQUENCE [LARGE SCALE GENOMIC DNA]</scope>
    <source>
        <strain evidence="1 2">P9</strain>
    </source>
</reference>
<comment type="caution">
    <text evidence="1">The sequence shown here is derived from an EMBL/GenBank/DDBJ whole genome shotgun (WGS) entry which is preliminary data.</text>
</comment>
<protein>
    <submittedName>
        <fullName evidence="1">Uncharacterized protein</fullName>
    </submittedName>
</protein>